<sequence>MVLWQVLPRTTWISAKLIQPCASSIAPNDSACCSAAMLPPAVVCAEDIALLHVLHSVPLLPSSNEIKSSCHREGYSLSLKQERTLVSTLAFLSSTRDDTDHVPALCLQENPETASLSIILAVNRANWEDGSHVLRNLKTSLEQIFGTLFEASKERGQSRAREHRVFTAIVSVCSHRILRRLRFATRKWGSSRQALKSVLGNALDSLEQVKPQALHSLPVGLFTERAKEVIRLIDLWAKHQTGEELESLVEGIYRLKQIERLQALLDSIPNRAMDPSSRKNLFNIVSKVSRYREAARFLYRTARKTPLLGKTNVVMVNLPREAFDRVAPNGYSPQLSSAITRVSKIYQSSDINYICRVLKSSTPQLSDQFADQTRKTLREAKIHAEVQLVIHLELHPSKLPPRVICSSKDACFLCNAFILVHGKMHVPRTHGRLYAGWRLPLMPNLVDLQLRFNSVLEHQIQESLKLLFSRKKKTVYPNPNESTLLTLLLSTSTLRAASVVAQKNEPKTPRVGKKSKNDTAGAWDRPGSSKSQNPIPIQHDQGEALSVSNSNIDLTAENTVSEIGLSHQSAIQLSSLCDPSTAQHRLQQSDSPALIQGVSRKCSIPKSCRTDFYIAGIFEIHIECEAGGQVPGAPTQGPGMAYSIEWLSTEQTRELLLQSSDAIVDVEALPCRTSQKVEHHGELLIMARGVLARILPQKAEDSIGSQN</sequence>
<proteinExistence type="predicted"/>
<reference evidence="1" key="1">
    <citation type="submission" date="2022-11" db="EMBL/GenBank/DDBJ databases">
        <title>Genome Sequence of Boeremia exigua.</title>
        <authorList>
            <person name="Buettner E."/>
        </authorList>
    </citation>
    <scope>NUCLEOTIDE SEQUENCE</scope>
    <source>
        <strain evidence="1">CU02</strain>
    </source>
</reference>
<protein>
    <submittedName>
        <fullName evidence="1">Uncharacterized protein</fullName>
    </submittedName>
</protein>
<evidence type="ECO:0000313" key="1">
    <source>
        <dbReference type="EMBL" id="KAJ8109808.1"/>
    </source>
</evidence>
<evidence type="ECO:0000313" key="2">
    <source>
        <dbReference type="Proteomes" id="UP001153331"/>
    </source>
</evidence>
<keyword evidence="2" id="KW-1185">Reference proteome</keyword>
<comment type="caution">
    <text evidence="1">The sequence shown here is derived from an EMBL/GenBank/DDBJ whole genome shotgun (WGS) entry which is preliminary data.</text>
</comment>
<organism evidence="1 2">
    <name type="scientific">Boeremia exigua</name>
    <dbReference type="NCBI Taxonomy" id="749465"/>
    <lineage>
        <taxon>Eukaryota</taxon>
        <taxon>Fungi</taxon>
        <taxon>Dikarya</taxon>
        <taxon>Ascomycota</taxon>
        <taxon>Pezizomycotina</taxon>
        <taxon>Dothideomycetes</taxon>
        <taxon>Pleosporomycetidae</taxon>
        <taxon>Pleosporales</taxon>
        <taxon>Pleosporineae</taxon>
        <taxon>Didymellaceae</taxon>
        <taxon>Boeremia</taxon>
    </lineage>
</organism>
<gene>
    <name evidence="1" type="ORF">OPT61_g7190</name>
</gene>
<name>A0ACC2I478_9PLEO</name>
<dbReference type="EMBL" id="JAPHNI010000569">
    <property type="protein sequence ID" value="KAJ8109808.1"/>
    <property type="molecule type" value="Genomic_DNA"/>
</dbReference>
<dbReference type="Proteomes" id="UP001153331">
    <property type="component" value="Unassembled WGS sequence"/>
</dbReference>
<accession>A0ACC2I478</accession>